<name>A0AAJ7RA89_CEPCN</name>
<dbReference type="GeneID" id="112493789"/>
<sequence length="120" mass="13326">MATLLREIPEGADVEGLDDTLALLDLKHCLLTCLFSRINPAFEIAKRQAILTTCATQDNVNSGERGYPGKLGSRNRACTGCQKLKREGMLLAHFLLDLAHWSDKVVSRVLDSSWSTWPQI</sequence>
<dbReference type="KEGG" id="ccin:112493789"/>
<dbReference type="Proteomes" id="UP000694920">
    <property type="component" value="Unplaced"/>
</dbReference>
<dbReference type="RefSeq" id="XP_024936721.1">
    <property type="nucleotide sequence ID" value="XM_025080953.1"/>
</dbReference>
<gene>
    <name evidence="2" type="primary">LOC112493789</name>
</gene>
<proteinExistence type="predicted"/>
<evidence type="ECO:0000313" key="2">
    <source>
        <dbReference type="RefSeq" id="XP_024936721.1"/>
    </source>
</evidence>
<organism evidence="1 2">
    <name type="scientific">Cephus cinctus</name>
    <name type="common">Wheat stem sawfly</name>
    <dbReference type="NCBI Taxonomy" id="211228"/>
    <lineage>
        <taxon>Eukaryota</taxon>
        <taxon>Metazoa</taxon>
        <taxon>Ecdysozoa</taxon>
        <taxon>Arthropoda</taxon>
        <taxon>Hexapoda</taxon>
        <taxon>Insecta</taxon>
        <taxon>Pterygota</taxon>
        <taxon>Neoptera</taxon>
        <taxon>Endopterygota</taxon>
        <taxon>Hymenoptera</taxon>
        <taxon>Cephoidea</taxon>
        <taxon>Cephidae</taxon>
        <taxon>Cephus</taxon>
    </lineage>
</organism>
<reference evidence="2" key="1">
    <citation type="submission" date="2025-08" db="UniProtKB">
        <authorList>
            <consortium name="RefSeq"/>
        </authorList>
    </citation>
    <scope>IDENTIFICATION</scope>
</reference>
<keyword evidence="1" id="KW-1185">Reference proteome</keyword>
<protein>
    <submittedName>
        <fullName evidence="2">Uncharacterized protein LOC112493789</fullName>
    </submittedName>
</protein>
<evidence type="ECO:0000313" key="1">
    <source>
        <dbReference type="Proteomes" id="UP000694920"/>
    </source>
</evidence>
<accession>A0AAJ7RA89</accession>
<dbReference type="AlphaFoldDB" id="A0AAJ7RA89"/>